<protein>
    <recommendedName>
        <fullName evidence="3">Thioesterase domain-containing protein</fullName>
    </recommendedName>
</protein>
<evidence type="ECO:0000313" key="1">
    <source>
        <dbReference type="EMBL" id="PMD38026.1"/>
    </source>
</evidence>
<gene>
    <name evidence="1" type="ORF">L207DRAFT_513965</name>
</gene>
<reference evidence="1 2" key="1">
    <citation type="submission" date="2016-04" db="EMBL/GenBank/DDBJ databases">
        <title>A degradative enzymes factory behind the ericoid mycorrhizal symbiosis.</title>
        <authorList>
            <consortium name="DOE Joint Genome Institute"/>
            <person name="Martino E."/>
            <person name="Morin E."/>
            <person name="Grelet G."/>
            <person name="Kuo A."/>
            <person name="Kohler A."/>
            <person name="Daghino S."/>
            <person name="Barry K."/>
            <person name="Choi C."/>
            <person name="Cichocki N."/>
            <person name="Clum A."/>
            <person name="Copeland A."/>
            <person name="Hainaut M."/>
            <person name="Haridas S."/>
            <person name="Labutti K."/>
            <person name="Lindquist E."/>
            <person name="Lipzen A."/>
            <person name="Khouja H.-R."/>
            <person name="Murat C."/>
            <person name="Ohm R."/>
            <person name="Olson A."/>
            <person name="Spatafora J."/>
            <person name="Veneault-Fourrey C."/>
            <person name="Henrissat B."/>
            <person name="Grigoriev I."/>
            <person name="Martin F."/>
            <person name="Perotto S."/>
        </authorList>
    </citation>
    <scope>NUCLEOTIDE SEQUENCE [LARGE SCALE GENOMIC DNA]</scope>
    <source>
        <strain evidence="1 2">F</strain>
    </source>
</reference>
<accession>A0A2J6RHP0</accession>
<dbReference type="CDD" id="cd03443">
    <property type="entry name" value="PaaI_thioesterase"/>
    <property type="match status" value="1"/>
</dbReference>
<dbReference type="EMBL" id="KZ613948">
    <property type="protein sequence ID" value="PMD38026.1"/>
    <property type="molecule type" value="Genomic_DNA"/>
</dbReference>
<name>A0A2J6RHP0_HYAVF</name>
<dbReference type="PANTHER" id="PTHR47260">
    <property type="entry name" value="UPF0644 PROTEIN PB2B4.06"/>
    <property type="match status" value="1"/>
</dbReference>
<dbReference type="SUPFAM" id="SSF54637">
    <property type="entry name" value="Thioesterase/thiol ester dehydrase-isomerase"/>
    <property type="match status" value="1"/>
</dbReference>
<dbReference type="AlphaFoldDB" id="A0A2J6RHP0"/>
<sequence length="299" mass="33480">MRITTRFPRFRSSGYSHLKPHLSGHSNSCVATTGSPACIPNYGHWGSTPRPGYESHAQYARAGSRRRHLSSSRKASLEERSDFLNDFIQAQKPSQDTLKYFSSLDWTREIFGNDAYQIVPFYSRHCVEETGENRFFARIVNTYTTVPHILAFQVKNLKTPESTTSQLNDQASPPLLDLTDSATPEVICLMALGDDLQAHPSIVHGGFQAIIFDEVMRLLILLHQNNICVPGPRDIHFTATMTISYSAAVAAPSNILVRSRLLRREGRKWFARAEIVSSAGKILTTAESMWVTAKPVIRS</sequence>
<organism evidence="1 2">
    <name type="scientific">Hyaloscypha variabilis (strain UAMH 11265 / GT02V1 / F)</name>
    <name type="common">Meliniomyces variabilis</name>
    <dbReference type="NCBI Taxonomy" id="1149755"/>
    <lineage>
        <taxon>Eukaryota</taxon>
        <taxon>Fungi</taxon>
        <taxon>Dikarya</taxon>
        <taxon>Ascomycota</taxon>
        <taxon>Pezizomycotina</taxon>
        <taxon>Leotiomycetes</taxon>
        <taxon>Helotiales</taxon>
        <taxon>Hyaloscyphaceae</taxon>
        <taxon>Hyaloscypha</taxon>
        <taxon>Hyaloscypha variabilis</taxon>
    </lineage>
</organism>
<dbReference type="PANTHER" id="PTHR47260:SF3">
    <property type="entry name" value="THIOESTERASE FAMILY PROTEIN (AFU_ORTHOLOGUE AFUA_7G03960)"/>
    <property type="match status" value="1"/>
</dbReference>
<evidence type="ECO:0008006" key="3">
    <source>
        <dbReference type="Google" id="ProtNLM"/>
    </source>
</evidence>
<dbReference type="OrthoDB" id="506431at2759"/>
<keyword evidence="2" id="KW-1185">Reference proteome</keyword>
<evidence type="ECO:0000313" key="2">
    <source>
        <dbReference type="Proteomes" id="UP000235786"/>
    </source>
</evidence>
<dbReference type="Proteomes" id="UP000235786">
    <property type="component" value="Unassembled WGS sequence"/>
</dbReference>
<dbReference type="InterPro" id="IPR052061">
    <property type="entry name" value="PTE-AB_protein"/>
</dbReference>
<dbReference type="Gene3D" id="3.10.129.10">
    <property type="entry name" value="Hotdog Thioesterase"/>
    <property type="match status" value="1"/>
</dbReference>
<proteinExistence type="predicted"/>
<dbReference type="InterPro" id="IPR029069">
    <property type="entry name" value="HotDog_dom_sf"/>
</dbReference>